<keyword evidence="3" id="KW-1185">Reference proteome</keyword>
<dbReference type="InterPro" id="IPR016169">
    <property type="entry name" value="FAD-bd_PCMH_sub2"/>
</dbReference>
<dbReference type="Pfam" id="PF01565">
    <property type="entry name" value="FAD_binding_4"/>
    <property type="match status" value="1"/>
</dbReference>
<name>A0ABT7BJ32_9CYAN</name>
<comment type="caution">
    <text evidence="2">The sequence shown here is derived from an EMBL/GenBank/DDBJ whole genome shotgun (WGS) entry which is preliminary data.</text>
</comment>
<evidence type="ECO:0000313" key="2">
    <source>
        <dbReference type="EMBL" id="MDJ1178506.1"/>
    </source>
</evidence>
<proteinExistence type="predicted"/>
<dbReference type="InterPro" id="IPR016166">
    <property type="entry name" value="FAD-bd_PCMH"/>
</dbReference>
<dbReference type="Gene3D" id="3.30.465.10">
    <property type="match status" value="1"/>
</dbReference>
<dbReference type="InterPro" id="IPR036318">
    <property type="entry name" value="FAD-bd_PCMH-like_sf"/>
</dbReference>
<feature type="domain" description="FAD-binding PCMH-type" evidence="1">
    <location>
        <begin position="47"/>
        <end position="220"/>
    </location>
</feature>
<dbReference type="SUPFAM" id="SSF56176">
    <property type="entry name" value="FAD-binding/transporter-associated domain-like"/>
    <property type="match status" value="1"/>
</dbReference>
<gene>
    <name evidence="2" type="ORF">PJF56_06490</name>
</gene>
<reference evidence="2 3" key="1">
    <citation type="submission" date="2023-01" db="EMBL/GenBank/DDBJ databases">
        <title>Novel diversity within Roseofilum (Cyanobacteria; Desertifilaceae) from marine benthic mats with descriptions of four novel species.</title>
        <authorList>
            <person name="Wang Y."/>
            <person name="Berthold D.E."/>
            <person name="Hu J."/>
            <person name="Lefler F.W."/>
            <person name="Laughinghouse H.D. IV."/>
        </authorList>
    </citation>
    <scope>NUCLEOTIDE SEQUENCE [LARGE SCALE GENOMIC DNA]</scope>
    <source>
        <strain evidence="2 3">BLCC-M91</strain>
    </source>
</reference>
<dbReference type="InterPro" id="IPR006094">
    <property type="entry name" value="Oxid_FAD_bind_N"/>
</dbReference>
<dbReference type="EMBL" id="JAQPOK010000052">
    <property type="protein sequence ID" value="MDJ1178506.1"/>
    <property type="molecule type" value="Genomic_DNA"/>
</dbReference>
<evidence type="ECO:0000313" key="3">
    <source>
        <dbReference type="Proteomes" id="UP001231370"/>
    </source>
</evidence>
<sequence>MISRQLENHWDEFLSALEGIEWTTQPNQVAKLSQDYFHFSPVLQPLLGEKRADVVVFPLNEAQVLRVVKACVAYKIPVTVRGAGTGNYGQCVPLEGGVVLDLKNMKTILEIKPGWVRAEPGAKLAQINKLASEIGWELRLLPSTYRTATLGGFIAGGSGGIGSILYGWLGDRGNFLAAKVVTLEEEPQVLELRGDEVQQVNHAYGTNGIIIELEMPLAPSYPWAEGIIVFSEFMAAARFGQQLGESDGLIAKLISIHAWPIPSYFTALQPYLLDEHHAVLVIFDQNAMEPLEDLVNEFEGKITFLSCRANKVLNLGEFTWNHTTLHARATDPNLTYLQSRFPSDPKLELVQRFYEHYGEEVMIHLEIVRYQGQVSPCGLQVVRFTTEERLQEIMGDLQNHGIAIFNPHTYILEDGGSRTINPLQVNFKRKVDPYGLLNPGKMRGWWEMGEEGGGVNPYL</sequence>
<dbReference type="RefSeq" id="WP_283761821.1">
    <property type="nucleotide sequence ID" value="NZ_JAQPOK010000052.1"/>
</dbReference>
<organism evidence="2 3">
    <name type="scientific">Roseofilum halophilum BLCC-M91</name>
    <dbReference type="NCBI Taxonomy" id="3022259"/>
    <lineage>
        <taxon>Bacteria</taxon>
        <taxon>Bacillati</taxon>
        <taxon>Cyanobacteriota</taxon>
        <taxon>Cyanophyceae</taxon>
        <taxon>Desertifilales</taxon>
        <taxon>Desertifilaceae</taxon>
        <taxon>Roseofilum</taxon>
        <taxon>Roseofilum halophilum</taxon>
    </lineage>
</organism>
<evidence type="ECO:0000259" key="1">
    <source>
        <dbReference type="PROSITE" id="PS51387"/>
    </source>
</evidence>
<dbReference type="PANTHER" id="PTHR11748:SF119">
    <property type="entry name" value="D-2-HYDROXYGLUTARATE DEHYDROGENASE"/>
    <property type="match status" value="1"/>
</dbReference>
<dbReference type="PROSITE" id="PS51387">
    <property type="entry name" value="FAD_PCMH"/>
    <property type="match status" value="1"/>
</dbReference>
<dbReference type="PANTHER" id="PTHR11748">
    <property type="entry name" value="D-LACTATE DEHYDROGENASE"/>
    <property type="match status" value="1"/>
</dbReference>
<accession>A0ABT7BJ32</accession>
<dbReference type="Proteomes" id="UP001231370">
    <property type="component" value="Unassembled WGS sequence"/>
</dbReference>
<protein>
    <submittedName>
        <fullName evidence="2">FAD-binding oxidoreductase</fullName>
    </submittedName>
</protein>